<evidence type="ECO:0000256" key="2">
    <source>
        <dbReference type="SAM" id="SignalP"/>
    </source>
</evidence>
<keyword evidence="4" id="KW-1185">Reference proteome</keyword>
<sequence length="228" mass="26987">MKKNFTIITSILLWFTLSLNAQTAEQILPNVTKALADQHWEEASNLFRLAVDKDLYKSEKFFQESITPDCPARAEMIHQLGFYCKGRRNYEKAYDYYKELVQLRPREIIYLISCAELEVILGKEEDAVKTYEKVLTLDNNNLAANIFFGNYYFLTADKERKMIERNYKKNSDPTRMQYANYRNELSRLVNEHYDKAKNYLEKVLSIFPSAEAKKTLEKIRKVEEESRQ</sequence>
<dbReference type="SUPFAM" id="SSF48452">
    <property type="entry name" value="TPR-like"/>
    <property type="match status" value="1"/>
</dbReference>
<keyword evidence="1" id="KW-0802">TPR repeat</keyword>
<accession>A0ABM8IK08</accession>
<reference evidence="3 4" key="1">
    <citation type="submission" date="2023-04" db="EMBL/GenBank/DDBJ databases">
        <title>Draft genome sequence of acteroides sedimenti strain YN3PY1.</title>
        <authorList>
            <person name="Yoshida N."/>
        </authorList>
    </citation>
    <scope>NUCLEOTIDE SEQUENCE [LARGE SCALE GENOMIC DNA]</scope>
    <source>
        <strain evidence="3 4">YN3PY1</strain>
    </source>
</reference>
<dbReference type="EMBL" id="AP028055">
    <property type="protein sequence ID" value="BEH00402.1"/>
    <property type="molecule type" value="Genomic_DNA"/>
</dbReference>
<proteinExistence type="predicted"/>
<dbReference type="Proteomes" id="UP001496674">
    <property type="component" value="Chromosome"/>
</dbReference>
<feature type="repeat" description="TPR" evidence="1">
    <location>
        <begin position="74"/>
        <end position="107"/>
    </location>
</feature>
<name>A0ABM8IK08_9BACE</name>
<evidence type="ECO:0000313" key="3">
    <source>
        <dbReference type="EMBL" id="BEH00402.1"/>
    </source>
</evidence>
<evidence type="ECO:0000256" key="1">
    <source>
        <dbReference type="PROSITE-ProRule" id="PRU00339"/>
    </source>
</evidence>
<organism evidence="3 4">
    <name type="scientific">Bacteroides sedimenti</name>
    <dbReference type="NCBI Taxonomy" id="2136147"/>
    <lineage>
        <taxon>Bacteria</taxon>
        <taxon>Pseudomonadati</taxon>
        <taxon>Bacteroidota</taxon>
        <taxon>Bacteroidia</taxon>
        <taxon>Bacteroidales</taxon>
        <taxon>Bacteroidaceae</taxon>
        <taxon>Bacteroides</taxon>
    </lineage>
</organism>
<feature type="signal peptide" evidence="2">
    <location>
        <begin position="1"/>
        <end position="23"/>
    </location>
</feature>
<dbReference type="PROSITE" id="PS50005">
    <property type="entry name" value="TPR"/>
    <property type="match status" value="1"/>
</dbReference>
<dbReference type="Gene3D" id="1.25.40.10">
    <property type="entry name" value="Tetratricopeptide repeat domain"/>
    <property type="match status" value="1"/>
</dbReference>
<keyword evidence="2" id="KW-0732">Signal</keyword>
<dbReference type="InterPro" id="IPR011990">
    <property type="entry name" value="TPR-like_helical_dom_sf"/>
</dbReference>
<dbReference type="SMART" id="SM00028">
    <property type="entry name" value="TPR"/>
    <property type="match status" value="2"/>
</dbReference>
<evidence type="ECO:0000313" key="4">
    <source>
        <dbReference type="Proteomes" id="UP001496674"/>
    </source>
</evidence>
<feature type="chain" id="PRO_5046218233" description="Tetratricopeptide repeat protein" evidence="2">
    <location>
        <begin position="24"/>
        <end position="228"/>
    </location>
</feature>
<dbReference type="RefSeq" id="WP_353331724.1">
    <property type="nucleotide sequence ID" value="NZ_AP028055.1"/>
</dbReference>
<evidence type="ECO:0008006" key="5">
    <source>
        <dbReference type="Google" id="ProtNLM"/>
    </source>
</evidence>
<dbReference type="InterPro" id="IPR019734">
    <property type="entry name" value="TPR_rpt"/>
</dbReference>
<dbReference type="Pfam" id="PF13181">
    <property type="entry name" value="TPR_8"/>
    <property type="match status" value="3"/>
</dbReference>
<gene>
    <name evidence="3" type="ORF">BSYN_26660</name>
</gene>
<protein>
    <recommendedName>
        <fullName evidence="5">Tetratricopeptide repeat protein</fullName>
    </recommendedName>
</protein>